<dbReference type="EMBL" id="ML977621">
    <property type="protein sequence ID" value="KAF1996794.1"/>
    <property type="molecule type" value="Genomic_DNA"/>
</dbReference>
<evidence type="ECO:0000259" key="3">
    <source>
        <dbReference type="PROSITE" id="PS50172"/>
    </source>
</evidence>
<feature type="region of interest" description="Disordered" evidence="2">
    <location>
        <begin position="1"/>
        <end position="23"/>
    </location>
</feature>
<feature type="compositionally biased region" description="Basic and acidic residues" evidence="2">
    <location>
        <begin position="282"/>
        <end position="291"/>
    </location>
</feature>
<feature type="region of interest" description="Disordered" evidence="2">
    <location>
        <begin position="344"/>
        <end position="395"/>
    </location>
</feature>
<sequence length="874" mass="96832">MAHDTRSDRPNLKSRGSRDCPRRTCRLDPWQRDATAHLASDAHAAATTTTMDRGGGYGKHPHVRMLYVCSPPQGPARCRSRERSCAAPPSLRSCACVGLSQLAAHQANALQTQISAVGAQMGATIKLDLTSDVTHLIVGSIHSAKYRYVAKCREDVRVLAPEWLEALRTVWMEGEDVDAKALEEQYRLPTFAGLKICLTGFDNPDQRRYIQEQAIENGAEYHGDLTKNITHLIAATPHGKKYEHAVNWKMEIVSFEWFQQSLQRGMALDEAYFHPTMPVEERGKGAWERRQQTSPALGKRPREPEQGPALNPLRRKLRRSASSRMGTQSEALWAGITAAGLERNADREDEWTEAKSEANLTPTHSEIPAHDAQPADPASDIRRGLDAPHANKNENDGIFQGRVVLTHAFDQDKTDILQTHLASNGAGVLRSSDELAEFSSDDLRRGYLVVPHDVQTDLRALPEAAGGMSLVTNWWVEQCLFGKRLVDPSDHVLSRPFNKLSISGFGGLTITPTAFTGIDLLQVTKVITLMGATFDEYLTPKTSVVVCNTRKPNPEKIKFATDKRIPAVHSTWLWDCLRTGDLQLFEKYMLNTIAPAPRTNQVSQEFREVPTARLSEEDSAKLRERKTRATKLQKPRNGTHRPGTLDLISADPLTASTTATSTNSNTTPNISPLEDEDDEPFLANFDGPNSHPLQPINPEVNSPRRPSTTSNPSTTHPNTKANSVASDDSTSSAESLIRRPLNRTTTRTREKDITPDLVIPPAPEEIEQDEGNEKEKEKGKGKEKDYDKLMSDLMAKRHASKLMNPQPSKDAPRRKRALGRAASTRSNPSTAGEGEPGMERAGSVAAGIGEEEDEVWKEREMGMYAEEGFWMMVG</sequence>
<dbReference type="InterPro" id="IPR059215">
    <property type="entry name" value="BRCT2_TopBP1-like"/>
</dbReference>
<dbReference type="GO" id="GO:0007095">
    <property type="term" value="P:mitotic G2 DNA damage checkpoint signaling"/>
    <property type="evidence" value="ECO:0007669"/>
    <property type="project" value="TreeGrafter"/>
</dbReference>
<name>A0A6A5W7F6_9PLEO</name>
<dbReference type="GO" id="GO:0006270">
    <property type="term" value="P:DNA replication initiation"/>
    <property type="evidence" value="ECO:0007669"/>
    <property type="project" value="TreeGrafter"/>
</dbReference>
<dbReference type="Gene3D" id="3.40.50.10190">
    <property type="entry name" value="BRCT domain"/>
    <property type="match status" value="4"/>
</dbReference>
<keyword evidence="5" id="KW-1185">Reference proteome</keyword>
<feature type="compositionally biased region" description="Low complexity" evidence="2">
    <location>
        <begin position="654"/>
        <end position="667"/>
    </location>
</feature>
<dbReference type="CDD" id="cd18433">
    <property type="entry name" value="BRCT_Rad4_rpt3"/>
    <property type="match status" value="1"/>
</dbReference>
<dbReference type="AlphaFoldDB" id="A0A6A5W7F6"/>
<dbReference type="PANTHER" id="PTHR13561">
    <property type="entry name" value="DNA REPLICATION REGULATOR DPB11-RELATED"/>
    <property type="match status" value="1"/>
</dbReference>
<dbReference type="CDD" id="cd17731">
    <property type="entry name" value="BRCT_TopBP1_rpt2_like"/>
    <property type="match status" value="1"/>
</dbReference>
<dbReference type="SUPFAM" id="SSF52113">
    <property type="entry name" value="BRCT domain"/>
    <property type="match status" value="3"/>
</dbReference>
<dbReference type="InterPro" id="IPR036420">
    <property type="entry name" value="BRCT_dom_sf"/>
</dbReference>
<feature type="region of interest" description="Disordered" evidence="2">
    <location>
        <begin position="601"/>
        <end position="854"/>
    </location>
</feature>
<feature type="domain" description="BRCT" evidence="3">
    <location>
        <begin position="505"/>
        <end position="590"/>
    </location>
</feature>
<dbReference type="CDD" id="cd17723">
    <property type="entry name" value="BRCT_Rad4_rpt4"/>
    <property type="match status" value="1"/>
</dbReference>
<dbReference type="PROSITE" id="PS50172">
    <property type="entry name" value="BRCT"/>
    <property type="match status" value="4"/>
</dbReference>
<reference evidence="4" key="1">
    <citation type="journal article" date="2020" name="Stud. Mycol.">
        <title>101 Dothideomycetes genomes: a test case for predicting lifestyles and emergence of pathogens.</title>
        <authorList>
            <person name="Haridas S."/>
            <person name="Albert R."/>
            <person name="Binder M."/>
            <person name="Bloem J."/>
            <person name="Labutti K."/>
            <person name="Salamov A."/>
            <person name="Andreopoulos B."/>
            <person name="Baker S."/>
            <person name="Barry K."/>
            <person name="Bills G."/>
            <person name="Bluhm B."/>
            <person name="Cannon C."/>
            <person name="Castanera R."/>
            <person name="Culley D."/>
            <person name="Daum C."/>
            <person name="Ezra D."/>
            <person name="Gonzalez J."/>
            <person name="Henrissat B."/>
            <person name="Kuo A."/>
            <person name="Liang C."/>
            <person name="Lipzen A."/>
            <person name="Lutzoni F."/>
            <person name="Magnuson J."/>
            <person name="Mondo S."/>
            <person name="Nolan M."/>
            <person name="Ohm R."/>
            <person name="Pangilinan J."/>
            <person name="Park H.-J."/>
            <person name="Ramirez L."/>
            <person name="Alfaro M."/>
            <person name="Sun H."/>
            <person name="Tritt A."/>
            <person name="Yoshinaga Y."/>
            <person name="Zwiers L.-H."/>
            <person name="Turgeon B."/>
            <person name="Goodwin S."/>
            <person name="Spatafora J."/>
            <person name="Crous P."/>
            <person name="Grigoriev I."/>
        </authorList>
    </citation>
    <scope>NUCLEOTIDE SEQUENCE</scope>
    <source>
        <strain evidence="4">CBS 123094</strain>
    </source>
</reference>
<protein>
    <recommendedName>
        <fullName evidence="3">BRCT domain-containing protein</fullName>
    </recommendedName>
</protein>
<feature type="compositionally biased region" description="Basic and acidic residues" evidence="2">
    <location>
        <begin position="605"/>
        <end position="622"/>
    </location>
</feature>
<keyword evidence="1" id="KW-0677">Repeat</keyword>
<feature type="domain" description="BRCT" evidence="3">
    <location>
        <begin position="120"/>
        <end position="164"/>
    </location>
</feature>
<feature type="compositionally biased region" description="Polar residues" evidence="2">
    <location>
        <begin position="720"/>
        <end position="734"/>
    </location>
</feature>
<feature type="domain" description="BRCT" evidence="3">
    <location>
        <begin position="186"/>
        <end position="275"/>
    </location>
</feature>
<dbReference type="SMART" id="SM00292">
    <property type="entry name" value="BRCT"/>
    <property type="match status" value="3"/>
</dbReference>
<dbReference type="Pfam" id="PF12738">
    <property type="entry name" value="PTCB-BRCT"/>
    <property type="match status" value="2"/>
</dbReference>
<proteinExistence type="predicted"/>
<gene>
    <name evidence="4" type="ORF">P154DRAFT_306632</name>
</gene>
<evidence type="ECO:0000256" key="2">
    <source>
        <dbReference type="SAM" id="MobiDB-lite"/>
    </source>
</evidence>
<feature type="compositionally biased region" description="Basic and acidic residues" evidence="2">
    <location>
        <begin position="379"/>
        <end position="395"/>
    </location>
</feature>
<feature type="compositionally biased region" description="Low complexity" evidence="2">
    <location>
        <begin position="701"/>
        <end position="719"/>
    </location>
</feature>
<evidence type="ECO:0000313" key="4">
    <source>
        <dbReference type="EMBL" id="KAF1996794.1"/>
    </source>
</evidence>
<dbReference type="Pfam" id="PF00533">
    <property type="entry name" value="BRCT"/>
    <property type="match status" value="1"/>
</dbReference>
<feature type="domain" description="BRCT" evidence="3">
    <location>
        <begin position="394"/>
        <end position="493"/>
    </location>
</feature>
<feature type="compositionally biased region" description="Basic and acidic residues" evidence="2">
    <location>
        <begin position="771"/>
        <end position="790"/>
    </location>
</feature>
<dbReference type="GO" id="GO:0033314">
    <property type="term" value="P:mitotic DNA replication checkpoint signaling"/>
    <property type="evidence" value="ECO:0007669"/>
    <property type="project" value="TreeGrafter"/>
</dbReference>
<organism evidence="4 5">
    <name type="scientific">Amniculicola lignicola CBS 123094</name>
    <dbReference type="NCBI Taxonomy" id="1392246"/>
    <lineage>
        <taxon>Eukaryota</taxon>
        <taxon>Fungi</taxon>
        <taxon>Dikarya</taxon>
        <taxon>Ascomycota</taxon>
        <taxon>Pezizomycotina</taxon>
        <taxon>Dothideomycetes</taxon>
        <taxon>Pleosporomycetidae</taxon>
        <taxon>Pleosporales</taxon>
        <taxon>Amniculicolaceae</taxon>
        <taxon>Amniculicola</taxon>
    </lineage>
</organism>
<dbReference type="OrthoDB" id="251770at2759"/>
<evidence type="ECO:0000256" key="1">
    <source>
        <dbReference type="ARBA" id="ARBA00022737"/>
    </source>
</evidence>
<dbReference type="Proteomes" id="UP000799779">
    <property type="component" value="Unassembled WGS sequence"/>
</dbReference>
<accession>A0A6A5W7F6</accession>
<dbReference type="InterPro" id="IPR001357">
    <property type="entry name" value="BRCT_dom"/>
</dbReference>
<feature type="region of interest" description="Disordered" evidence="2">
    <location>
        <begin position="282"/>
        <end position="331"/>
    </location>
</feature>
<dbReference type="PANTHER" id="PTHR13561:SF20">
    <property type="entry name" value="DNA TOPOISOMERASE 2-BINDING PROTEIN 1"/>
    <property type="match status" value="1"/>
</dbReference>
<evidence type="ECO:0000313" key="5">
    <source>
        <dbReference type="Proteomes" id="UP000799779"/>
    </source>
</evidence>
<feature type="compositionally biased region" description="Basic residues" evidence="2">
    <location>
        <begin position="623"/>
        <end position="639"/>
    </location>
</feature>